<dbReference type="AlphaFoldDB" id="A0A382CCJ9"/>
<dbReference type="PANTHER" id="PTHR43037:SF1">
    <property type="entry name" value="BLL1128 PROTEIN"/>
    <property type="match status" value="1"/>
</dbReference>
<reference evidence="2" key="1">
    <citation type="submission" date="2018-05" db="EMBL/GenBank/DDBJ databases">
        <authorList>
            <person name="Lanie J.A."/>
            <person name="Ng W.-L."/>
            <person name="Kazmierczak K.M."/>
            <person name="Andrzejewski T.M."/>
            <person name="Davidsen T.M."/>
            <person name="Wayne K.J."/>
            <person name="Tettelin H."/>
            <person name="Glass J.I."/>
            <person name="Rusch D."/>
            <person name="Podicherti R."/>
            <person name="Tsui H.-C.T."/>
            <person name="Winkler M.E."/>
        </authorList>
    </citation>
    <scope>NUCLEOTIDE SEQUENCE</scope>
</reference>
<dbReference type="InterPro" id="IPR029058">
    <property type="entry name" value="AB_hydrolase_fold"/>
</dbReference>
<name>A0A382CCJ9_9ZZZZ</name>
<evidence type="ECO:0000256" key="1">
    <source>
        <dbReference type="ARBA" id="ARBA00022729"/>
    </source>
</evidence>
<proteinExistence type="predicted"/>
<dbReference type="Gene3D" id="3.40.50.1820">
    <property type="entry name" value="alpha/beta hydrolase"/>
    <property type="match status" value="1"/>
</dbReference>
<dbReference type="EMBL" id="UINC01033876">
    <property type="protein sequence ID" value="SVB23835.1"/>
    <property type="molecule type" value="Genomic_DNA"/>
</dbReference>
<dbReference type="SUPFAM" id="SSF53474">
    <property type="entry name" value="alpha/beta-Hydrolases"/>
    <property type="match status" value="1"/>
</dbReference>
<accession>A0A382CCJ9</accession>
<protein>
    <recommendedName>
        <fullName evidence="3">Phospholipase/carboxylesterase/thioesterase domain-containing protein</fullName>
    </recommendedName>
</protein>
<keyword evidence="1" id="KW-0732">Signal</keyword>
<evidence type="ECO:0008006" key="3">
    <source>
        <dbReference type="Google" id="ProtNLM"/>
    </source>
</evidence>
<sequence length="246" mass="27329">MMKRIPLTFVLAVIGPLLHAAAVQAPKSVKINQAQKLEVNFLLYLPRGYNKKKDAKWPVILFLHGAGERGDDLNRVKVHGPPKLVENGKNLPFIIVSPQCPKGKVWDADVLTALLDHVCDTYRVDKARQYLTGLSMGGYGTWGLGIKECDRFAAIAPICGGGNFIEIYNASGVKGAALRTLGVWAFHGGKDNVVPLAESEKMIVGLKKFGHPNPKLTVYPEARHDSWTKSYENPKFYEWLLKHTRK</sequence>
<dbReference type="InterPro" id="IPR050955">
    <property type="entry name" value="Plant_Biomass_Hydrol_Est"/>
</dbReference>
<dbReference type="PANTHER" id="PTHR43037">
    <property type="entry name" value="UNNAMED PRODUCT-RELATED"/>
    <property type="match status" value="1"/>
</dbReference>
<organism evidence="2">
    <name type="scientific">marine metagenome</name>
    <dbReference type="NCBI Taxonomy" id="408172"/>
    <lineage>
        <taxon>unclassified sequences</taxon>
        <taxon>metagenomes</taxon>
        <taxon>ecological metagenomes</taxon>
    </lineage>
</organism>
<gene>
    <name evidence="2" type="ORF">METZ01_LOCUS176689</name>
</gene>
<evidence type="ECO:0000313" key="2">
    <source>
        <dbReference type="EMBL" id="SVB23835.1"/>
    </source>
</evidence>